<dbReference type="RefSeq" id="WP_116687604.1">
    <property type="nucleotide sequence ID" value="NZ_CAWNYD010000005.1"/>
</dbReference>
<dbReference type="OrthoDB" id="5296580at2"/>
<protein>
    <submittedName>
        <fullName evidence="1">Pilus assembly protein PilP</fullName>
    </submittedName>
</protein>
<keyword evidence="2" id="KW-1185">Reference proteome</keyword>
<dbReference type="EMBL" id="QDDL01000005">
    <property type="protein sequence ID" value="PVZ68276.1"/>
    <property type="molecule type" value="Genomic_DNA"/>
</dbReference>
<proteinExistence type="predicted"/>
<organism evidence="1 2">
    <name type="scientific">Pelagibaculum spongiae</name>
    <dbReference type="NCBI Taxonomy" id="2080658"/>
    <lineage>
        <taxon>Bacteria</taxon>
        <taxon>Pseudomonadati</taxon>
        <taxon>Pseudomonadota</taxon>
        <taxon>Gammaproteobacteria</taxon>
        <taxon>Oceanospirillales</taxon>
        <taxon>Pelagibaculum</taxon>
    </lineage>
</organism>
<dbReference type="Gene3D" id="2.30.30.830">
    <property type="match status" value="1"/>
</dbReference>
<dbReference type="InterPro" id="IPR007446">
    <property type="entry name" value="PilP"/>
</dbReference>
<dbReference type="AlphaFoldDB" id="A0A2V1GYZ2"/>
<dbReference type="Pfam" id="PF04351">
    <property type="entry name" value="PilP"/>
    <property type="match status" value="1"/>
</dbReference>
<reference evidence="1 2" key="1">
    <citation type="submission" date="2018-04" db="EMBL/GenBank/DDBJ databases">
        <title>Thalassorhabdus spongiae gen. nov., sp. nov., isolated from a marine sponge in South-West Iceland.</title>
        <authorList>
            <person name="Knobloch S."/>
            <person name="Daussin A."/>
            <person name="Johannsson R."/>
            <person name="Marteinsson V.T."/>
        </authorList>
    </citation>
    <scope>NUCLEOTIDE SEQUENCE [LARGE SCALE GENOMIC DNA]</scope>
    <source>
        <strain evidence="1 2">Hp12</strain>
    </source>
</reference>
<accession>A0A2V1GYZ2</accession>
<sequence length="174" mass="19457">MIKKLHLLLVLSILGLTGCEETNLQGLEGWVGGVKSRQPEKVRPLPEVKPYEAFVYQAIDLRSPFINAFQDVAETTEITSDNGIRPDAARVREVLEGYPLDTLSMVGVLRNDLGVWAIIRDKEGTVYRIARGNYLGTNHGRVDTIEQDRIELTEIIPDGRGGWMERPTTLGLDQ</sequence>
<comment type="caution">
    <text evidence="1">The sequence shown here is derived from an EMBL/GenBank/DDBJ whole genome shotgun (WGS) entry which is preliminary data.</text>
</comment>
<dbReference type="Proteomes" id="UP000244906">
    <property type="component" value="Unassembled WGS sequence"/>
</dbReference>
<evidence type="ECO:0000313" key="2">
    <source>
        <dbReference type="Proteomes" id="UP000244906"/>
    </source>
</evidence>
<dbReference type="PROSITE" id="PS51257">
    <property type="entry name" value="PROKAR_LIPOPROTEIN"/>
    <property type="match status" value="1"/>
</dbReference>
<evidence type="ECO:0000313" key="1">
    <source>
        <dbReference type="EMBL" id="PVZ68276.1"/>
    </source>
</evidence>
<gene>
    <name evidence="1" type="ORF">DC094_13370</name>
</gene>
<dbReference type="PIRSF" id="PIRSF016481">
    <property type="entry name" value="Pilus_assembly_PilP"/>
    <property type="match status" value="1"/>
</dbReference>
<name>A0A2V1GYZ2_9GAMM</name>